<dbReference type="AlphaFoldDB" id="A0AAD5K0L3"/>
<evidence type="ECO:0000256" key="2">
    <source>
        <dbReference type="SAM" id="SignalP"/>
    </source>
</evidence>
<proteinExistence type="predicted"/>
<protein>
    <submittedName>
        <fullName evidence="3">Uncharacterized protein</fullName>
    </submittedName>
</protein>
<feature type="signal peptide" evidence="2">
    <location>
        <begin position="1"/>
        <end position="20"/>
    </location>
</feature>
<evidence type="ECO:0000313" key="3">
    <source>
        <dbReference type="EMBL" id="KAI9248517.1"/>
    </source>
</evidence>
<feature type="region of interest" description="Disordered" evidence="1">
    <location>
        <begin position="79"/>
        <end position="132"/>
    </location>
</feature>
<feature type="chain" id="PRO_5042083450" evidence="2">
    <location>
        <begin position="21"/>
        <end position="132"/>
    </location>
</feature>
<organism evidence="3 4">
    <name type="scientific">Phascolomyces articulosus</name>
    <dbReference type="NCBI Taxonomy" id="60185"/>
    <lineage>
        <taxon>Eukaryota</taxon>
        <taxon>Fungi</taxon>
        <taxon>Fungi incertae sedis</taxon>
        <taxon>Mucoromycota</taxon>
        <taxon>Mucoromycotina</taxon>
        <taxon>Mucoromycetes</taxon>
        <taxon>Mucorales</taxon>
        <taxon>Lichtheimiaceae</taxon>
        <taxon>Phascolomyces</taxon>
    </lineage>
</organism>
<name>A0AAD5K0L3_9FUNG</name>
<accession>A0AAD5K0L3</accession>
<feature type="compositionally biased region" description="Basic and acidic residues" evidence="1">
    <location>
        <begin position="113"/>
        <end position="123"/>
    </location>
</feature>
<comment type="caution">
    <text evidence="3">The sequence shown here is derived from an EMBL/GenBank/DDBJ whole genome shotgun (WGS) entry which is preliminary data.</text>
</comment>
<keyword evidence="4" id="KW-1185">Reference proteome</keyword>
<reference evidence="3" key="2">
    <citation type="submission" date="2023-02" db="EMBL/GenBank/DDBJ databases">
        <authorList>
            <consortium name="DOE Joint Genome Institute"/>
            <person name="Mondo S.J."/>
            <person name="Chang Y."/>
            <person name="Wang Y."/>
            <person name="Ahrendt S."/>
            <person name="Andreopoulos W."/>
            <person name="Barry K."/>
            <person name="Beard J."/>
            <person name="Benny G.L."/>
            <person name="Blankenship S."/>
            <person name="Bonito G."/>
            <person name="Cuomo C."/>
            <person name="Desiro A."/>
            <person name="Gervers K.A."/>
            <person name="Hundley H."/>
            <person name="Kuo A."/>
            <person name="LaButti K."/>
            <person name="Lang B.F."/>
            <person name="Lipzen A."/>
            <person name="O'Donnell K."/>
            <person name="Pangilinan J."/>
            <person name="Reynolds N."/>
            <person name="Sandor L."/>
            <person name="Smith M.W."/>
            <person name="Tsang A."/>
            <person name="Grigoriev I.V."/>
            <person name="Stajich J.E."/>
            <person name="Spatafora J.W."/>
        </authorList>
    </citation>
    <scope>NUCLEOTIDE SEQUENCE</scope>
    <source>
        <strain evidence="3">RSA 2281</strain>
    </source>
</reference>
<gene>
    <name evidence="3" type="ORF">BDA99DRAFT_542503</name>
</gene>
<evidence type="ECO:0000313" key="4">
    <source>
        <dbReference type="Proteomes" id="UP001209540"/>
    </source>
</evidence>
<dbReference type="Proteomes" id="UP001209540">
    <property type="component" value="Unassembled WGS sequence"/>
</dbReference>
<reference evidence="3" key="1">
    <citation type="journal article" date="2022" name="IScience">
        <title>Evolution of zygomycete secretomes and the origins of terrestrial fungal ecologies.</title>
        <authorList>
            <person name="Chang Y."/>
            <person name="Wang Y."/>
            <person name="Mondo S."/>
            <person name="Ahrendt S."/>
            <person name="Andreopoulos W."/>
            <person name="Barry K."/>
            <person name="Beard J."/>
            <person name="Benny G.L."/>
            <person name="Blankenship S."/>
            <person name="Bonito G."/>
            <person name="Cuomo C."/>
            <person name="Desiro A."/>
            <person name="Gervers K.A."/>
            <person name="Hundley H."/>
            <person name="Kuo A."/>
            <person name="LaButti K."/>
            <person name="Lang B.F."/>
            <person name="Lipzen A."/>
            <person name="O'Donnell K."/>
            <person name="Pangilinan J."/>
            <person name="Reynolds N."/>
            <person name="Sandor L."/>
            <person name="Smith M.E."/>
            <person name="Tsang A."/>
            <person name="Grigoriev I.V."/>
            <person name="Stajich J.E."/>
            <person name="Spatafora J.W."/>
        </authorList>
    </citation>
    <scope>NUCLEOTIDE SEQUENCE</scope>
    <source>
        <strain evidence="3">RSA 2281</strain>
    </source>
</reference>
<evidence type="ECO:0000256" key="1">
    <source>
        <dbReference type="SAM" id="MobiDB-lite"/>
    </source>
</evidence>
<dbReference type="EMBL" id="JAIXMP010000038">
    <property type="protein sequence ID" value="KAI9248517.1"/>
    <property type="molecule type" value="Genomic_DNA"/>
</dbReference>
<keyword evidence="2" id="KW-0732">Signal</keyword>
<feature type="region of interest" description="Disordered" evidence="1">
    <location>
        <begin position="23"/>
        <end position="51"/>
    </location>
</feature>
<sequence length="132" mass="13308">MRTVGLAFAVLMTISAMVSAAPASNQGDSLYPREFAAPASNQGGLLLPRDDAATNPVSTIAEGATKMNVGSLTSVLGPKSEAAAAADTKEKPTKANKCGGSGPGLTDGDECDEHLQDKLRETKSTPSSGSGN</sequence>